<accession>A0AAE1RYU0</accession>
<dbReference type="EMBL" id="JAVYJV010000010">
    <property type="protein sequence ID" value="KAK4360147.1"/>
    <property type="molecule type" value="Genomic_DNA"/>
</dbReference>
<comment type="caution">
    <text evidence="2">The sequence shown here is derived from an EMBL/GenBank/DDBJ whole genome shotgun (WGS) entry which is preliminary data.</text>
</comment>
<feature type="region of interest" description="Disordered" evidence="1">
    <location>
        <begin position="121"/>
        <end position="143"/>
    </location>
</feature>
<dbReference type="AlphaFoldDB" id="A0AAE1RYU0"/>
<evidence type="ECO:0000256" key="1">
    <source>
        <dbReference type="SAM" id="MobiDB-lite"/>
    </source>
</evidence>
<protein>
    <submittedName>
        <fullName evidence="2">Uncharacterized protein</fullName>
    </submittedName>
</protein>
<dbReference type="Proteomes" id="UP001291623">
    <property type="component" value="Unassembled WGS sequence"/>
</dbReference>
<organism evidence="2 3">
    <name type="scientific">Anisodus tanguticus</name>
    <dbReference type="NCBI Taxonomy" id="243964"/>
    <lineage>
        <taxon>Eukaryota</taxon>
        <taxon>Viridiplantae</taxon>
        <taxon>Streptophyta</taxon>
        <taxon>Embryophyta</taxon>
        <taxon>Tracheophyta</taxon>
        <taxon>Spermatophyta</taxon>
        <taxon>Magnoliopsida</taxon>
        <taxon>eudicotyledons</taxon>
        <taxon>Gunneridae</taxon>
        <taxon>Pentapetalae</taxon>
        <taxon>asterids</taxon>
        <taxon>lamiids</taxon>
        <taxon>Solanales</taxon>
        <taxon>Solanaceae</taxon>
        <taxon>Solanoideae</taxon>
        <taxon>Hyoscyameae</taxon>
        <taxon>Anisodus</taxon>
    </lineage>
</organism>
<keyword evidence="3" id="KW-1185">Reference proteome</keyword>
<name>A0AAE1RYU0_9SOLA</name>
<evidence type="ECO:0000313" key="2">
    <source>
        <dbReference type="EMBL" id="KAK4360147.1"/>
    </source>
</evidence>
<gene>
    <name evidence="2" type="ORF">RND71_019099</name>
</gene>
<sequence>MATCGGVRRRAARAATWPACGGIGGVRRQAACGGGGAAAARRRRGGRAARAAAAAATASATAATWATAARRAMAACGDPPTGWPACGGGVGGRHRRAWRATARRHSGDMARRAARRAATAAARARTDGAKPTTRRGPNVRCGRAASRGGRLGWLLDLPPPPGGLVVSSGTCFGLATRHWRRRLACDAGVGVVARAATEHLDARRVSGVRHVWLGWIPARARGTSRPACHFSRGASAGRARSKSVSCAAYLMALRRTNGRLSALALRARAEPEAALASHVFVAPPCGGVVRAWRFGLSDSVDAAGTGVFTASYLPERRSLRMTVALASDPSVPVWGGRAVRRRRRRGCYLVDPAGSHMLVSKIKPCMCKYEQIRDCEAANGSLNRL</sequence>
<proteinExistence type="predicted"/>
<reference evidence="2" key="1">
    <citation type="submission" date="2023-12" db="EMBL/GenBank/DDBJ databases">
        <title>Genome assembly of Anisodus tanguticus.</title>
        <authorList>
            <person name="Wang Y.-J."/>
        </authorList>
    </citation>
    <scope>NUCLEOTIDE SEQUENCE</scope>
    <source>
        <strain evidence="2">KB-2021</strain>
        <tissue evidence="2">Leaf</tissue>
    </source>
</reference>
<evidence type="ECO:0000313" key="3">
    <source>
        <dbReference type="Proteomes" id="UP001291623"/>
    </source>
</evidence>